<reference evidence="1" key="1">
    <citation type="submission" date="2019-08" db="EMBL/GenBank/DDBJ databases">
        <authorList>
            <person name="Kucharzyk K."/>
            <person name="Murdoch R.W."/>
            <person name="Higgins S."/>
            <person name="Loffler F."/>
        </authorList>
    </citation>
    <scope>NUCLEOTIDE SEQUENCE</scope>
</reference>
<organism evidence="1">
    <name type="scientific">bioreactor metagenome</name>
    <dbReference type="NCBI Taxonomy" id="1076179"/>
    <lineage>
        <taxon>unclassified sequences</taxon>
        <taxon>metagenomes</taxon>
        <taxon>ecological metagenomes</taxon>
    </lineage>
</organism>
<comment type="caution">
    <text evidence="1">The sequence shown here is derived from an EMBL/GenBank/DDBJ whole genome shotgun (WGS) entry which is preliminary data.</text>
</comment>
<protein>
    <submittedName>
        <fullName evidence="1">Uncharacterized protein</fullName>
    </submittedName>
</protein>
<sequence length="50" mass="5516">MAIEIAKVHIDLASTAPFGDCRNCGKEFNSELVSEYEITHCPWCGTEIEG</sequence>
<dbReference type="EMBL" id="VSSQ01036226">
    <property type="protein sequence ID" value="MPM88639.1"/>
    <property type="molecule type" value="Genomic_DNA"/>
</dbReference>
<dbReference type="AlphaFoldDB" id="A0A645DH70"/>
<gene>
    <name evidence="1" type="ORF">SDC9_135743</name>
</gene>
<proteinExistence type="predicted"/>
<name>A0A645DH70_9ZZZZ</name>
<evidence type="ECO:0000313" key="1">
    <source>
        <dbReference type="EMBL" id="MPM88639.1"/>
    </source>
</evidence>
<accession>A0A645DH70</accession>